<dbReference type="AlphaFoldDB" id="C7MP23"/>
<feature type="compositionally biased region" description="Low complexity" evidence="10">
    <location>
        <begin position="22"/>
        <end position="33"/>
    </location>
</feature>
<dbReference type="STRING" id="469378.Ccur_09680"/>
<reference evidence="11 12" key="1">
    <citation type="journal article" date="2009" name="Stand. Genomic Sci.">
        <title>Complete genome sequence of Cryptobacterium curtum type strain (12-3).</title>
        <authorList>
            <person name="Mavrommatis K."/>
            <person name="Pukall R."/>
            <person name="Rohde C."/>
            <person name="Chen F."/>
            <person name="Sims D."/>
            <person name="Brettin T."/>
            <person name="Kuske C."/>
            <person name="Detter J.C."/>
            <person name="Han C."/>
            <person name="Lapidus A."/>
            <person name="Copeland A."/>
            <person name="Glavina Del Rio T."/>
            <person name="Nolan M."/>
            <person name="Lucas S."/>
            <person name="Tice H."/>
            <person name="Cheng J.F."/>
            <person name="Bruce D."/>
            <person name="Goodwin L."/>
            <person name="Pitluck S."/>
            <person name="Ovchinnikova G."/>
            <person name="Pati A."/>
            <person name="Ivanova N."/>
            <person name="Chen A."/>
            <person name="Palaniappan K."/>
            <person name="Chain P."/>
            <person name="D'haeseleer P."/>
            <person name="Goker M."/>
            <person name="Bristow J."/>
            <person name="Eisen J.A."/>
            <person name="Markowitz V."/>
            <person name="Hugenholtz P."/>
            <person name="Rohde M."/>
            <person name="Klenk H.P."/>
            <person name="Kyrpides N.C."/>
        </authorList>
    </citation>
    <scope>NUCLEOTIDE SEQUENCE [LARGE SCALE GENOMIC DNA]</scope>
    <source>
        <strain evidence="12">ATCC 700683 / DSM 15641 / 12-3</strain>
    </source>
</reference>
<comment type="subunit">
    <text evidence="9">Component of the Sec protein translocase complex. Heterotrimer consisting of SecY, SecE and SecG subunits. The heterotrimers can form oligomers, although 1 heterotrimer is thought to be able to translocate proteins. Interacts with the ribosome. Interacts with SecDF, and other proteins may be involved. Interacts with SecA.</text>
</comment>
<gene>
    <name evidence="9" type="primary">secE</name>
    <name evidence="11" type="ordered locus">Ccur_09680</name>
</gene>
<evidence type="ECO:0000256" key="8">
    <source>
        <dbReference type="ARBA" id="ARBA00023136"/>
    </source>
</evidence>
<keyword evidence="8 9" id="KW-0472">Membrane</keyword>
<protein>
    <recommendedName>
        <fullName evidence="9">Protein translocase subunit SecE</fullName>
    </recommendedName>
</protein>
<keyword evidence="2 9" id="KW-0813">Transport</keyword>
<dbReference type="GO" id="GO:0043952">
    <property type="term" value="P:protein transport by the Sec complex"/>
    <property type="evidence" value="ECO:0007669"/>
    <property type="project" value="UniProtKB-UniRule"/>
</dbReference>
<dbReference type="GO" id="GO:0009306">
    <property type="term" value="P:protein secretion"/>
    <property type="evidence" value="ECO:0007669"/>
    <property type="project" value="UniProtKB-UniRule"/>
</dbReference>
<comment type="similarity">
    <text evidence="9">Belongs to the SecE/SEC61-gamma family.</text>
</comment>
<comment type="subcellular location">
    <subcellularLocation>
        <location evidence="9">Cell membrane</location>
        <topology evidence="9">Single-pass membrane protein</topology>
    </subcellularLocation>
    <subcellularLocation>
        <location evidence="1">Membrane</location>
    </subcellularLocation>
</comment>
<evidence type="ECO:0000256" key="9">
    <source>
        <dbReference type="HAMAP-Rule" id="MF_00422"/>
    </source>
</evidence>
<keyword evidence="5 9" id="KW-0653">Protein transport</keyword>
<proteinExistence type="inferred from homology"/>
<evidence type="ECO:0000256" key="7">
    <source>
        <dbReference type="ARBA" id="ARBA00023010"/>
    </source>
</evidence>
<dbReference type="GO" id="GO:0065002">
    <property type="term" value="P:intracellular protein transmembrane transport"/>
    <property type="evidence" value="ECO:0007669"/>
    <property type="project" value="UniProtKB-UniRule"/>
</dbReference>
<feature type="transmembrane region" description="Helical" evidence="9">
    <location>
        <begin position="106"/>
        <end position="127"/>
    </location>
</feature>
<dbReference type="GO" id="GO:0005886">
    <property type="term" value="C:plasma membrane"/>
    <property type="evidence" value="ECO:0007669"/>
    <property type="project" value="UniProtKB-SubCell"/>
</dbReference>
<dbReference type="Gene3D" id="1.20.5.1030">
    <property type="entry name" value="Preprotein translocase secy subunit"/>
    <property type="match status" value="1"/>
</dbReference>
<dbReference type="NCBIfam" id="TIGR00964">
    <property type="entry name" value="secE_bact"/>
    <property type="match status" value="1"/>
</dbReference>
<dbReference type="Proteomes" id="UP000000954">
    <property type="component" value="Chromosome"/>
</dbReference>
<keyword evidence="7 9" id="KW-0811">Translocation</keyword>
<dbReference type="InterPro" id="IPR005807">
    <property type="entry name" value="SecE_bac"/>
</dbReference>
<keyword evidence="4 9" id="KW-0812">Transmembrane</keyword>
<feature type="compositionally biased region" description="Polar residues" evidence="10">
    <location>
        <begin position="34"/>
        <end position="49"/>
    </location>
</feature>
<dbReference type="InterPro" id="IPR001901">
    <property type="entry name" value="Translocase_SecE/Sec61-g"/>
</dbReference>
<dbReference type="HOGENOM" id="CLU_1892931_0_0_11"/>
<feature type="region of interest" description="Disordered" evidence="10">
    <location>
        <begin position="1"/>
        <end position="84"/>
    </location>
</feature>
<name>C7MP23_CRYCD</name>
<evidence type="ECO:0000256" key="1">
    <source>
        <dbReference type="ARBA" id="ARBA00004370"/>
    </source>
</evidence>
<dbReference type="Pfam" id="PF00584">
    <property type="entry name" value="SecE"/>
    <property type="match status" value="1"/>
</dbReference>
<dbReference type="PANTHER" id="PTHR33910">
    <property type="entry name" value="PROTEIN TRANSLOCASE SUBUNIT SECE"/>
    <property type="match status" value="1"/>
</dbReference>
<comment type="function">
    <text evidence="9">Essential subunit of the Sec protein translocation channel SecYEG. Clamps together the 2 halves of SecY. May contact the channel plug during translocation.</text>
</comment>
<sequence>MAKKSKTQRAKASARRAERKAGNAAAPAEMTAAEDSTSVNSVEKSSQGGLFNRAKKAKSSEPAASSQSGKAAKSAKTARKAEKKSGFIAQVRSEMKRVTWPTRQDVLRWSGVVVAALVFFSVFVFVLDNWVVTPVLLAFSSLGA</sequence>
<keyword evidence="12" id="KW-1185">Reference proteome</keyword>
<dbReference type="PANTHER" id="PTHR33910:SF1">
    <property type="entry name" value="PROTEIN TRANSLOCASE SUBUNIT SECE"/>
    <property type="match status" value="1"/>
</dbReference>
<keyword evidence="6 9" id="KW-1133">Transmembrane helix</keyword>
<evidence type="ECO:0000256" key="5">
    <source>
        <dbReference type="ARBA" id="ARBA00022927"/>
    </source>
</evidence>
<feature type="compositionally biased region" description="Low complexity" evidence="10">
    <location>
        <begin position="60"/>
        <end position="75"/>
    </location>
</feature>
<dbReference type="GO" id="GO:0008320">
    <property type="term" value="F:protein transmembrane transporter activity"/>
    <property type="evidence" value="ECO:0007669"/>
    <property type="project" value="UniProtKB-UniRule"/>
</dbReference>
<organism evidence="11 12">
    <name type="scientific">Cryptobacterium curtum (strain ATCC 700683 / DSM 15641 / CCUG 43107 / 12-3)</name>
    <dbReference type="NCBI Taxonomy" id="469378"/>
    <lineage>
        <taxon>Bacteria</taxon>
        <taxon>Bacillati</taxon>
        <taxon>Actinomycetota</taxon>
        <taxon>Coriobacteriia</taxon>
        <taxon>Eggerthellales</taxon>
        <taxon>Eggerthellaceae</taxon>
        <taxon>Cryptobacterium</taxon>
    </lineage>
</organism>
<dbReference type="GO" id="GO:0006605">
    <property type="term" value="P:protein targeting"/>
    <property type="evidence" value="ECO:0007669"/>
    <property type="project" value="UniProtKB-UniRule"/>
</dbReference>
<keyword evidence="3 9" id="KW-1003">Cell membrane</keyword>
<evidence type="ECO:0000313" key="11">
    <source>
        <dbReference type="EMBL" id="ACU94663.1"/>
    </source>
</evidence>
<dbReference type="EMBL" id="CP001682">
    <property type="protein sequence ID" value="ACU94663.1"/>
    <property type="molecule type" value="Genomic_DNA"/>
</dbReference>
<accession>C7MP23</accession>
<dbReference type="RefSeq" id="WP_012803349.1">
    <property type="nucleotide sequence ID" value="NC_013170.1"/>
</dbReference>
<dbReference type="eggNOG" id="COG0690">
    <property type="taxonomic scope" value="Bacteria"/>
</dbReference>
<dbReference type="HAMAP" id="MF_00422">
    <property type="entry name" value="SecE"/>
    <property type="match status" value="1"/>
</dbReference>
<evidence type="ECO:0000256" key="3">
    <source>
        <dbReference type="ARBA" id="ARBA00022475"/>
    </source>
</evidence>
<evidence type="ECO:0000313" key="12">
    <source>
        <dbReference type="Proteomes" id="UP000000954"/>
    </source>
</evidence>
<feature type="compositionally biased region" description="Basic residues" evidence="10">
    <location>
        <begin position="1"/>
        <end position="14"/>
    </location>
</feature>
<evidence type="ECO:0000256" key="10">
    <source>
        <dbReference type="SAM" id="MobiDB-lite"/>
    </source>
</evidence>
<evidence type="ECO:0000256" key="4">
    <source>
        <dbReference type="ARBA" id="ARBA00022692"/>
    </source>
</evidence>
<evidence type="ECO:0000256" key="6">
    <source>
        <dbReference type="ARBA" id="ARBA00022989"/>
    </source>
</evidence>
<dbReference type="InterPro" id="IPR038379">
    <property type="entry name" value="SecE_sf"/>
</dbReference>
<dbReference type="KEGG" id="ccu:Ccur_09680"/>
<evidence type="ECO:0000256" key="2">
    <source>
        <dbReference type="ARBA" id="ARBA00022448"/>
    </source>
</evidence>